<feature type="compositionally biased region" description="Low complexity" evidence="3">
    <location>
        <begin position="110"/>
        <end position="150"/>
    </location>
</feature>
<dbReference type="GO" id="GO:0006887">
    <property type="term" value="P:exocytosis"/>
    <property type="evidence" value="ECO:0007669"/>
    <property type="project" value="TreeGrafter"/>
</dbReference>
<evidence type="ECO:0000313" key="6">
    <source>
        <dbReference type="Proteomes" id="UP001301958"/>
    </source>
</evidence>
<dbReference type="GO" id="GO:0005085">
    <property type="term" value="F:guanyl-nucleotide exchange factor activity"/>
    <property type="evidence" value="ECO:0007669"/>
    <property type="project" value="InterPro"/>
</dbReference>
<evidence type="ECO:0000313" key="5">
    <source>
        <dbReference type="EMBL" id="KAK4225488.1"/>
    </source>
</evidence>
<feature type="region of interest" description="Disordered" evidence="3">
    <location>
        <begin position="76"/>
        <end position="179"/>
    </location>
</feature>
<gene>
    <name evidence="5" type="ORF">QBC38DRAFT_546784</name>
</gene>
<dbReference type="Pfam" id="PF06428">
    <property type="entry name" value="Sec2p"/>
    <property type="match status" value="1"/>
</dbReference>
<evidence type="ECO:0000259" key="4">
    <source>
        <dbReference type="Pfam" id="PF06428"/>
    </source>
</evidence>
<keyword evidence="1 2" id="KW-0175">Coiled coil</keyword>
<feature type="compositionally biased region" description="Low complexity" evidence="3">
    <location>
        <begin position="76"/>
        <end position="92"/>
    </location>
</feature>
<dbReference type="InterPro" id="IPR040351">
    <property type="entry name" value="RAB3IL/RAB3IP/Sec2"/>
</dbReference>
<dbReference type="Proteomes" id="UP001301958">
    <property type="component" value="Unassembled WGS sequence"/>
</dbReference>
<dbReference type="GO" id="GO:0070319">
    <property type="term" value="C:Golgi to plasma membrane transport vesicle"/>
    <property type="evidence" value="ECO:0007669"/>
    <property type="project" value="TreeGrafter"/>
</dbReference>
<evidence type="ECO:0000256" key="1">
    <source>
        <dbReference type="ARBA" id="ARBA00023054"/>
    </source>
</evidence>
<keyword evidence="6" id="KW-1185">Reference proteome</keyword>
<organism evidence="5 6">
    <name type="scientific">Podospora fimiseda</name>
    <dbReference type="NCBI Taxonomy" id="252190"/>
    <lineage>
        <taxon>Eukaryota</taxon>
        <taxon>Fungi</taxon>
        <taxon>Dikarya</taxon>
        <taxon>Ascomycota</taxon>
        <taxon>Pezizomycotina</taxon>
        <taxon>Sordariomycetes</taxon>
        <taxon>Sordariomycetidae</taxon>
        <taxon>Sordariales</taxon>
        <taxon>Podosporaceae</taxon>
        <taxon>Podospora</taxon>
    </lineage>
</organism>
<protein>
    <recommendedName>
        <fullName evidence="4">GDP/GTP exchange factor Sec2 N-terminal domain-containing protein</fullName>
    </recommendedName>
</protein>
<dbReference type="GO" id="GO:0051286">
    <property type="term" value="C:cell tip"/>
    <property type="evidence" value="ECO:0007669"/>
    <property type="project" value="TreeGrafter"/>
</dbReference>
<sequence length="273" mass="29913">MTIVKPTTAPTTSTVDPEKETCCPNCGTDLSSLSLLTSYQKQISDLQSQISLLNEKATAAVDRWADYEDELSKLRLQLQQQPSSSSSSPQRPNTSHGTPPPPPQHPQQPPRFSSAASRISSLLSPRKSSLTPFSTPTTTTLKPLPSIPSSIPSPIPSLPSSYTPASPPPSVSSTSGLLSTEDLLEALNKETARRQEVESRLSETSKEVEELSVSLFEQANEMVASERRARAKLEERVGELEKRDLEKRKRLEVLERGVERIERVRGVLSEGGR</sequence>
<evidence type="ECO:0000256" key="3">
    <source>
        <dbReference type="SAM" id="MobiDB-lite"/>
    </source>
</evidence>
<feature type="coiled-coil region" evidence="2">
    <location>
        <begin position="180"/>
        <end position="243"/>
    </location>
</feature>
<feature type="domain" description="GDP/GTP exchange factor Sec2 N-terminal" evidence="4">
    <location>
        <begin position="180"/>
        <end position="255"/>
    </location>
</feature>
<comment type="caution">
    <text evidence="5">The sequence shown here is derived from an EMBL/GenBank/DDBJ whole genome shotgun (WGS) entry which is preliminary data.</text>
</comment>
<dbReference type="SUPFAM" id="SSF144284">
    <property type="entry name" value="Sec2 N-terminal region"/>
    <property type="match status" value="1"/>
</dbReference>
<dbReference type="PANTHER" id="PTHR14430:SF4">
    <property type="entry name" value="GDP_GTP EXCHANGE FACTOR SEC2 N-TERMINAL DOMAIN-CONTAINING PROTEIN"/>
    <property type="match status" value="1"/>
</dbReference>
<feature type="region of interest" description="Disordered" evidence="3">
    <location>
        <begin position="1"/>
        <end position="24"/>
    </location>
</feature>
<reference evidence="5" key="2">
    <citation type="submission" date="2023-05" db="EMBL/GenBank/DDBJ databases">
        <authorList>
            <consortium name="Lawrence Berkeley National Laboratory"/>
            <person name="Steindorff A."/>
            <person name="Hensen N."/>
            <person name="Bonometti L."/>
            <person name="Westerberg I."/>
            <person name="Brannstrom I.O."/>
            <person name="Guillou S."/>
            <person name="Cros-Aarteil S."/>
            <person name="Calhoun S."/>
            <person name="Haridas S."/>
            <person name="Kuo A."/>
            <person name="Mondo S."/>
            <person name="Pangilinan J."/>
            <person name="Riley R."/>
            <person name="Labutti K."/>
            <person name="Andreopoulos B."/>
            <person name="Lipzen A."/>
            <person name="Chen C."/>
            <person name="Yanf M."/>
            <person name="Daum C."/>
            <person name="Ng V."/>
            <person name="Clum A."/>
            <person name="Ohm R."/>
            <person name="Martin F."/>
            <person name="Silar P."/>
            <person name="Natvig D."/>
            <person name="Lalanne C."/>
            <person name="Gautier V."/>
            <person name="Ament-Velasquez S.L."/>
            <person name="Kruys A."/>
            <person name="Hutchinson M.I."/>
            <person name="Powell A.J."/>
            <person name="Barry K."/>
            <person name="Miller A.N."/>
            <person name="Grigoriev I.V."/>
            <person name="Debuchy R."/>
            <person name="Gladieux P."/>
            <person name="Thoren M.H."/>
            <person name="Johannesson H."/>
        </authorList>
    </citation>
    <scope>NUCLEOTIDE SEQUENCE</scope>
    <source>
        <strain evidence="5">CBS 990.96</strain>
    </source>
</reference>
<dbReference type="PANTHER" id="PTHR14430">
    <property type="entry name" value="RABIN3-RELATED"/>
    <property type="match status" value="1"/>
</dbReference>
<dbReference type="EMBL" id="MU865366">
    <property type="protein sequence ID" value="KAK4225488.1"/>
    <property type="molecule type" value="Genomic_DNA"/>
</dbReference>
<dbReference type="Gene3D" id="6.10.140.910">
    <property type="match status" value="1"/>
</dbReference>
<name>A0AAN7BLQ4_9PEZI</name>
<dbReference type="AlphaFoldDB" id="A0AAN7BLQ4"/>
<dbReference type="InterPro" id="IPR009449">
    <property type="entry name" value="Sec2_N"/>
</dbReference>
<feature type="compositionally biased region" description="Pro residues" evidence="3">
    <location>
        <begin position="98"/>
        <end position="109"/>
    </location>
</feature>
<accession>A0AAN7BLQ4</accession>
<evidence type="ECO:0000256" key="2">
    <source>
        <dbReference type="SAM" id="Coils"/>
    </source>
</evidence>
<proteinExistence type="predicted"/>
<reference evidence="5" key="1">
    <citation type="journal article" date="2023" name="Mol. Phylogenet. Evol.">
        <title>Genome-scale phylogeny and comparative genomics of the fungal order Sordariales.</title>
        <authorList>
            <person name="Hensen N."/>
            <person name="Bonometti L."/>
            <person name="Westerberg I."/>
            <person name="Brannstrom I.O."/>
            <person name="Guillou S."/>
            <person name="Cros-Aarteil S."/>
            <person name="Calhoun S."/>
            <person name="Haridas S."/>
            <person name="Kuo A."/>
            <person name="Mondo S."/>
            <person name="Pangilinan J."/>
            <person name="Riley R."/>
            <person name="LaButti K."/>
            <person name="Andreopoulos B."/>
            <person name="Lipzen A."/>
            <person name="Chen C."/>
            <person name="Yan M."/>
            <person name="Daum C."/>
            <person name="Ng V."/>
            <person name="Clum A."/>
            <person name="Steindorff A."/>
            <person name="Ohm R.A."/>
            <person name="Martin F."/>
            <person name="Silar P."/>
            <person name="Natvig D.O."/>
            <person name="Lalanne C."/>
            <person name="Gautier V."/>
            <person name="Ament-Velasquez S.L."/>
            <person name="Kruys A."/>
            <person name="Hutchinson M.I."/>
            <person name="Powell A.J."/>
            <person name="Barry K."/>
            <person name="Miller A.N."/>
            <person name="Grigoriev I.V."/>
            <person name="Debuchy R."/>
            <person name="Gladieux P."/>
            <person name="Hiltunen Thoren M."/>
            <person name="Johannesson H."/>
        </authorList>
    </citation>
    <scope>NUCLEOTIDE SEQUENCE</scope>
    <source>
        <strain evidence="5">CBS 990.96</strain>
    </source>
</reference>